<dbReference type="CDD" id="cd10434">
    <property type="entry name" value="GIY-YIG_UvrC_Cho"/>
    <property type="match status" value="1"/>
</dbReference>
<organism evidence="12 13">
    <name type="scientific">Pajaroellobacter abortibovis</name>
    <dbReference type="NCBI Taxonomy" id="1882918"/>
    <lineage>
        <taxon>Bacteria</taxon>
        <taxon>Pseudomonadati</taxon>
        <taxon>Myxococcota</taxon>
        <taxon>Polyangia</taxon>
        <taxon>Polyangiales</taxon>
        <taxon>Polyangiaceae</taxon>
    </lineage>
</organism>
<dbReference type="OrthoDB" id="9804933at2"/>
<dbReference type="InterPro" id="IPR010994">
    <property type="entry name" value="RuvA_2-like"/>
</dbReference>
<dbReference type="KEGG" id="pabo:BCY86_03055"/>
<feature type="domain" description="UvrC family homology region profile" evidence="11">
    <location>
        <begin position="262"/>
        <end position="532"/>
    </location>
</feature>
<feature type="domain" description="GIY-YIG" evidence="10">
    <location>
        <begin position="19"/>
        <end position="99"/>
    </location>
</feature>
<comment type="function">
    <text evidence="7">The UvrABC repair system catalyzes the recognition and processing of DNA lesions. UvrC both incises the 5' and 3' sides of the lesion. The N-terminal half is responsible for the 3' incision and the C-terminal half is responsible for the 5' incision.</text>
</comment>
<evidence type="ECO:0000256" key="7">
    <source>
        <dbReference type="HAMAP-Rule" id="MF_00203"/>
    </source>
</evidence>
<evidence type="ECO:0000256" key="4">
    <source>
        <dbReference type="ARBA" id="ARBA00022881"/>
    </source>
</evidence>
<evidence type="ECO:0000259" key="11">
    <source>
        <dbReference type="PROSITE" id="PS50165"/>
    </source>
</evidence>
<dbReference type="NCBIfam" id="TIGR00194">
    <property type="entry name" value="uvrC"/>
    <property type="match status" value="1"/>
</dbReference>
<dbReference type="InterPro" id="IPR004791">
    <property type="entry name" value="UvrC"/>
</dbReference>
<proteinExistence type="inferred from homology"/>
<keyword evidence="3 7" id="KW-0228">DNA excision</keyword>
<reference evidence="12 13" key="1">
    <citation type="submission" date="2016-08" db="EMBL/GenBank/DDBJ databases">
        <title>Identification and validation of antigenic proteins from Pajaroellobacter abortibovis using de-novo genome sequence assembly and reverse vaccinology.</title>
        <authorList>
            <person name="Welly B.T."/>
            <person name="Miller M.R."/>
            <person name="Stott J.L."/>
            <person name="Blanchard M.T."/>
            <person name="Islas-Trejo A.D."/>
            <person name="O'Rourke S.M."/>
            <person name="Young A.E."/>
            <person name="Medrano J.F."/>
            <person name="Van Eenennaam A.L."/>
        </authorList>
    </citation>
    <scope>NUCLEOTIDE SEQUENCE [LARGE SCALE GENOMIC DNA]</scope>
    <source>
        <strain evidence="12 13">BTF92-0548A/99-0131</strain>
    </source>
</reference>
<dbReference type="Pfam" id="PF01541">
    <property type="entry name" value="GIY-YIG"/>
    <property type="match status" value="1"/>
</dbReference>
<keyword evidence="1 7" id="KW-0963">Cytoplasm</keyword>
<dbReference type="InterPro" id="IPR050066">
    <property type="entry name" value="UvrABC_protein_C"/>
</dbReference>
<dbReference type="AlphaFoldDB" id="A0A1L6MWH5"/>
<dbReference type="InterPro" id="IPR036876">
    <property type="entry name" value="UVR_dom_sf"/>
</dbReference>
<name>A0A1L6MWH5_9BACT</name>
<keyword evidence="13" id="KW-1185">Reference proteome</keyword>
<evidence type="ECO:0000313" key="13">
    <source>
        <dbReference type="Proteomes" id="UP000185544"/>
    </source>
</evidence>
<dbReference type="SUPFAM" id="SSF46600">
    <property type="entry name" value="C-terminal UvrC-binding domain of UvrB"/>
    <property type="match status" value="1"/>
</dbReference>
<comment type="subcellular location">
    <subcellularLocation>
        <location evidence="7">Cytoplasm</location>
    </subcellularLocation>
</comment>
<dbReference type="GO" id="GO:0009432">
    <property type="term" value="P:SOS response"/>
    <property type="evidence" value="ECO:0007669"/>
    <property type="project" value="UniProtKB-UniRule"/>
</dbReference>
<dbReference type="NCBIfam" id="NF001824">
    <property type="entry name" value="PRK00558.1-5"/>
    <property type="match status" value="1"/>
</dbReference>
<keyword evidence="2 7" id="KW-0227">DNA damage</keyword>
<dbReference type="FunFam" id="3.40.1440.10:FF:000001">
    <property type="entry name" value="UvrABC system protein C"/>
    <property type="match status" value="1"/>
</dbReference>
<dbReference type="Gene3D" id="3.40.1440.10">
    <property type="entry name" value="GIY-YIG endonuclease"/>
    <property type="match status" value="1"/>
</dbReference>
<evidence type="ECO:0000259" key="10">
    <source>
        <dbReference type="PROSITE" id="PS50164"/>
    </source>
</evidence>
<keyword evidence="4 7" id="KW-0267">Excision nuclease</keyword>
<comment type="similarity">
    <text evidence="7">Belongs to the UvrC family.</text>
</comment>
<dbReference type="GO" id="GO:0009381">
    <property type="term" value="F:excinuclease ABC activity"/>
    <property type="evidence" value="ECO:0007669"/>
    <property type="project" value="UniProtKB-UniRule"/>
</dbReference>
<dbReference type="SMART" id="SM00465">
    <property type="entry name" value="GIYc"/>
    <property type="match status" value="1"/>
</dbReference>
<keyword evidence="5 7" id="KW-0234">DNA repair</keyword>
<dbReference type="GO" id="GO:0006289">
    <property type="term" value="P:nucleotide-excision repair"/>
    <property type="evidence" value="ECO:0007669"/>
    <property type="project" value="UniProtKB-UniRule"/>
</dbReference>
<evidence type="ECO:0000256" key="2">
    <source>
        <dbReference type="ARBA" id="ARBA00022763"/>
    </source>
</evidence>
<evidence type="ECO:0000256" key="5">
    <source>
        <dbReference type="ARBA" id="ARBA00023204"/>
    </source>
</evidence>
<dbReference type="PROSITE" id="PS50165">
    <property type="entry name" value="UVRC"/>
    <property type="match status" value="1"/>
</dbReference>
<dbReference type="SUPFAM" id="SSF82771">
    <property type="entry name" value="GIY-YIG endonuclease"/>
    <property type="match status" value="1"/>
</dbReference>
<evidence type="ECO:0000256" key="8">
    <source>
        <dbReference type="SAM" id="MobiDB-lite"/>
    </source>
</evidence>
<dbReference type="GO" id="GO:0009380">
    <property type="term" value="C:excinuclease repair complex"/>
    <property type="evidence" value="ECO:0007669"/>
    <property type="project" value="InterPro"/>
</dbReference>
<dbReference type="InterPro" id="IPR001162">
    <property type="entry name" value="UvrC_RNase_H_dom"/>
</dbReference>
<evidence type="ECO:0000256" key="6">
    <source>
        <dbReference type="ARBA" id="ARBA00023236"/>
    </source>
</evidence>
<dbReference type="GO" id="GO:0003677">
    <property type="term" value="F:DNA binding"/>
    <property type="evidence" value="ECO:0007669"/>
    <property type="project" value="UniProtKB-UniRule"/>
</dbReference>
<dbReference type="PANTHER" id="PTHR30562:SF1">
    <property type="entry name" value="UVRABC SYSTEM PROTEIN C"/>
    <property type="match status" value="1"/>
</dbReference>
<dbReference type="InterPro" id="IPR038476">
    <property type="entry name" value="UvrC_RNase_H_dom_sf"/>
</dbReference>
<dbReference type="PANTHER" id="PTHR30562">
    <property type="entry name" value="UVRC/OXIDOREDUCTASE"/>
    <property type="match status" value="1"/>
</dbReference>
<dbReference type="PROSITE" id="PS50151">
    <property type="entry name" value="UVR"/>
    <property type="match status" value="1"/>
</dbReference>
<dbReference type="Pfam" id="PF22920">
    <property type="entry name" value="UvrC_RNaseH"/>
    <property type="match status" value="1"/>
</dbReference>
<evidence type="ECO:0000256" key="1">
    <source>
        <dbReference type="ARBA" id="ARBA00022490"/>
    </source>
</evidence>
<dbReference type="InterPro" id="IPR000305">
    <property type="entry name" value="GIY-YIG_endonuc"/>
</dbReference>
<dbReference type="Pfam" id="PF08459">
    <property type="entry name" value="UvrC_RNaseH_dom"/>
    <property type="match status" value="1"/>
</dbReference>
<dbReference type="PROSITE" id="PS50164">
    <property type="entry name" value="GIY_YIG"/>
    <property type="match status" value="1"/>
</dbReference>
<evidence type="ECO:0000313" key="12">
    <source>
        <dbReference type="EMBL" id="APR99767.1"/>
    </source>
</evidence>
<sequence length="670" mass="76096">MQYLPYPASLTSKLKTLPKKPGVYLFKDAAGKIIYVGKAKNLRSRVRSYFQSSLTDSRASIPFLLRVVRDFDTVVAGNENEALILENNLIKEYQPTYNVRLRDDKEYLSLKLDISHSWPRFYLARRFPAHAEKERVFGPYSSSMAVRRALYLVNKHFQLRTCTDTEFLARRYPCLQYHIKRCPAPCVYEVEAAWYARQIRSASLFLEGRYDELSRELEVQMKEYAQAMHFELAAVYRDQLRMIAQLQEQQRVVSLDRRDRHVIGLHREGDLAEVALLIIRKGRLTGVVTFSIKGVEIPDEEVIAAFLIQYYGGEQKDSCFEENREMGRQVHPWVGLIPPEVILPVKPEGMSAIATWLSKKAGQYVSVFCPKRGERVALLALAHQNARHAFAEKQRESEDSERKLAQFQQGLRLPRFPRRIECCDISHLGGTNTVGAIVAMTDGQLDKKRYRIFHVRGIGEESVGGDDYHAMYEVLARRFCRGKKVDLSSHADPEKRAVHQKEKKGGMSKSDSKWELPDLFVVDGGRGQLAVALAAARDLGLHDLPVVAIAKERETTVGEILSDRVYLPGQKNPIPLGKHSAALFLLTRLRDEAHRFSNRARERLGWKRWSHSSLEDIRGLGSAARTALLSSLGSIEAIRKADDATLLAIPGIRARHVKALRAAFSDEESS</sequence>
<evidence type="ECO:0000259" key="9">
    <source>
        <dbReference type="PROSITE" id="PS50151"/>
    </source>
</evidence>
<comment type="subunit">
    <text evidence="7">Interacts with UvrB in an incision complex.</text>
</comment>
<dbReference type="Pfam" id="PF02151">
    <property type="entry name" value="UVR"/>
    <property type="match status" value="1"/>
</dbReference>
<protein>
    <recommendedName>
        <fullName evidence="7">UvrABC system protein C</fullName>
        <shortName evidence="7">Protein UvrC</shortName>
    </recommendedName>
    <alternativeName>
        <fullName evidence="7">Excinuclease ABC subunit C</fullName>
    </alternativeName>
</protein>
<dbReference type="Gene3D" id="3.30.420.340">
    <property type="entry name" value="UvrC, RNAse H endonuclease domain"/>
    <property type="match status" value="1"/>
</dbReference>
<dbReference type="InterPro" id="IPR035901">
    <property type="entry name" value="GIY-YIG_endonuc_sf"/>
</dbReference>
<feature type="region of interest" description="Disordered" evidence="8">
    <location>
        <begin position="490"/>
        <end position="510"/>
    </location>
</feature>
<dbReference type="Pfam" id="PF14520">
    <property type="entry name" value="HHH_5"/>
    <property type="match status" value="1"/>
</dbReference>
<keyword evidence="6 7" id="KW-0742">SOS response</keyword>
<dbReference type="EMBL" id="CP016908">
    <property type="protein sequence ID" value="APR99767.1"/>
    <property type="molecule type" value="Genomic_DNA"/>
</dbReference>
<dbReference type="STRING" id="1882918.BCY86_03055"/>
<dbReference type="InterPro" id="IPR001943">
    <property type="entry name" value="UVR_dom"/>
</dbReference>
<dbReference type="Proteomes" id="UP000185544">
    <property type="component" value="Chromosome"/>
</dbReference>
<gene>
    <name evidence="7" type="primary">uvrC</name>
    <name evidence="12" type="ORF">BCY86_03055</name>
</gene>
<evidence type="ECO:0000256" key="3">
    <source>
        <dbReference type="ARBA" id="ARBA00022769"/>
    </source>
</evidence>
<feature type="domain" description="UVR" evidence="9">
    <location>
        <begin position="211"/>
        <end position="246"/>
    </location>
</feature>
<dbReference type="HAMAP" id="MF_00203">
    <property type="entry name" value="UvrC"/>
    <property type="match status" value="1"/>
</dbReference>
<dbReference type="SUPFAM" id="SSF47781">
    <property type="entry name" value="RuvA domain 2-like"/>
    <property type="match status" value="1"/>
</dbReference>
<dbReference type="Gene3D" id="4.10.860.10">
    <property type="entry name" value="UVR domain"/>
    <property type="match status" value="1"/>
</dbReference>
<dbReference type="Gene3D" id="1.10.150.20">
    <property type="entry name" value="5' to 3' exonuclease, C-terminal subdomain"/>
    <property type="match status" value="1"/>
</dbReference>
<dbReference type="InterPro" id="IPR047296">
    <property type="entry name" value="GIY-YIG_UvrC_Cho"/>
</dbReference>
<accession>A0A1L6MWH5</accession>
<dbReference type="GO" id="GO:0005737">
    <property type="term" value="C:cytoplasm"/>
    <property type="evidence" value="ECO:0007669"/>
    <property type="project" value="UniProtKB-SubCell"/>
</dbReference>
<dbReference type="RefSeq" id="WP_075276414.1">
    <property type="nucleotide sequence ID" value="NZ_CP016908.1"/>
</dbReference>